<organism evidence="1 2">
    <name type="scientific">Bacillus glycinifermentans</name>
    <dbReference type="NCBI Taxonomy" id="1664069"/>
    <lineage>
        <taxon>Bacteria</taxon>
        <taxon>Bacillati</taxon>
        <taxon>Bacillota</taxon>
        <taxon>Bacilli</taxon>
        <taxon>Bacillales</taxon>
        <taxon>Bacillaceae</taxon>
        <taxon>Bacillus</taxon>
    </lineage>
</organism>
<dbReference type="GeneID" id="82855377"/>
<proteinExistence type="predicted"/>
<accession>A0AAJ3Z208</accession>
<dbReference type="RefSeq" id="WP_046130155.1">
    <property type="nucleotide sequence ID" value="NZ_CP035232.1"/>
</dbReference>
<sequence length="124" mass="15130">MNRFYLKEVLIISGNPAADRKRYKLMIRFSSDSAGKCDINVDYDESIIFRYETKDRMEIYEFQLTFKEKELSFRLFAWDGGSYVRLYSERWLASPVFFQFLKNTYFSNQKDMMFMMIRRKSHKL</sequence>
<dbReference type="Proteomes" id="UP000288675">
    <property type="component" value="Chromosome"/>
</dbReference>
<dbReference type="AlphaFoldDB" id="A0AAJ3Z208"/>
<dbReference type="EMBL" id="CP035232">
    <property type="protein sequence ID" value="QAT67308.1"/>
    <property type="molecule type" value="Genomic_DNA"/>
</dbReference>
<evidence type="ECO:0000313" key="1">
    <source>
        <dbReference type="EMBL" id="QAT67308.1"/>
    </source>
</evidence>
<dbReference type="KEGG" id="bgy:BGLY_4276"/>
<gene>
    <name evidence="1" type="ORF">EQZ20_22130</name>
</gene>
<evidence type="ECO:0000313" key="2">
    <source>
        <dbReference type="Proteomes" id="UP000288675"/>
    </source>
</evidence>
<name>A0AAJ3Z208_9BACI</name>
<reference evidence="1 2" key="1">
    <citation type="submission" date="2019-01" db="EMBL/GenBank/DDBJ databases">
        <title>Genome sequence of Bacillus glycinifermentans SRCM103574.</title>
        <authorList>
            <person name="Kong H.-J."/>
            <person name="Jeong S.-Y."/>
            <person name="Jeong D.-Y."/>
        </authorList>
    </citation>
    <scope>NUCLEOTIDE SEQUENCE [LARGE SCALE GENOMIC DNA]</scope>
    <source>
        <strain evidence="1 2">SRCM103574</strain>
    </source>
</reference>
<protein>
    <submittedName>
        <fullName evidence="1">Uncharacterized protein</fullName>
    </submittedName>
</protein>